<evidence type="ECO:0000256" key="3">
    <source>
        <dbReference type="ARBA" id="ARBA00022777"/>
    </source>
</evidence>
<evidence type="ECO:0000313" key="10">
    <source>
        <dbReference type="Proteomes" id="UP000076830"/>
    </source>
</evidence>
<keyword evidence="3 9" id="KW-0418">Kinase</keyword>
<feature type="coiled-coil region" evidence="6">
    <location>
        <begin position="419"/>
        <end position="446"/>
    </location>
</feature>
<gene>
    <name evidence="9" type="ORF">I596_3686</name>
</gene>
<keyword evidence="1" id="KW-0808">Transferase</keyword>
<dbReference type="Pfam" id="PF13424">
    <property type="entry name" value="TPR_12"/>
    <property type="match status" value="2"/>
</dbReference>
<feature type="transmembrane region" description="Helical" evidence="7">
    <location>
        <begin position="396"/>
        <end position="420"/>
    </location>
</feature>
<name>A0A160DY17_9GAMM</name>
<sequence>MSDAAQRWSRIAVLFDALVELGPAERQQRLADLERDDASIAADLRALLAADADANALLDADAVAVVPGLLADGAPADRRAGPYHLLRPIGEGGMGVVWLAERTDGAYEQQVAVKVLKRGMDSVAIMRRFLQERRILARLHHPHIVRLVDGGMSADGRPFYVMEHVDGRAITRYAAEHRIDVAARVALLAKVADAVAYAHTQLIVHRDLKPSNVLVDAAGEPRVLDFGIAKLIEPSGEETVTGTGLRVLSPAYAAPEQILGEPVGTTTDVYALGLMLCELLVGQLPQRRRAGTAAQLAQDVAQETSQRPSALAAQMKPQRLAELYEDGFSARHLVRLLSGDLDVIVATALQRDPARRYPTAAAFAGDLRRCLDGRPITARIDSPAYRMRKFVRRHRLGVTATVLVATSLVAGLGVAVWQAYRAQAQAQRADVERANAERQLARTERVKDFILTLFREQDPVSRVRAQARSAPDLIREGIAQIDATLTGEPDLQAELLRDLGEIQVNLDDREAAKATLQRAWELQKSLSGADSVASAETLAAYADAVYAVGDVEAAGTMLRDAVTRLYAAGHAERPKTAQAEATLAMVELIRSNPAEAERLALHALAVDRATYGPYDGRVASRLATLGKIQQEAARYADALASYREALGIVVHSGGEDHARAALLHTSIADVLRVQRTYEEARGHYEAAVRIERIQLPPGHMILGGTLIRLGDLHRRMGQFDAADAALTEAIAILSRTPSGQYAQALQFHGNLARAQGRLELAAQRYRASFDAFRTVVGDSVYTWLTALEVVSVLTESGRLAEADALAVEAAAALTRISSEDYETAYMNSVIGALRHAQGRDGEAIPLLRHTAEVLAKVYGEDHAEVAQARGALAASLIATGDAAARREAATLIETARSALERGDDEAKEPFLGAIYLERSRLRLDEGEIAGARADIGEALRRLQAPEYATRLRQARALARRLDVRG</sequence>
<keyword evidence="2 5" id="KW-0547">Nucleotide-binding</keyword>
<keyword evidence="7" id="KW-0472">Membrane</keyword>
<dbReference type="KEGG" id="dko:I596_3686"/>
<dbReference type="InterPro" id="IPR019734">
    <property type="entry name" value="TPR_rpt"/>
</dbReference>
<evidence type="ECO:0000256" key="7">
    <source>
        <dbReference type="SAM" id="Phobius"/>
    </source>
</evidence>
<dbReference type="STRING" id="1300342.I596_3686"/>
<dbReference type="PROSITE" id="PS00108">
    <property type="entry name" value="PROTEIN_KINASE_ST"/>
    <property type="match status" value="1"/>
</dbReference>
<dbReference type="InterPro" id="IPR011009">
    <property type="entry name" value="Kinase-like_dom_sf"/>
</dbReference>
<dbReference type="GO" id="GO:0004674">
    <property type="term" value="F:protein serine/threonine kinase activity"/>
    <property type="evidence" value="ECO:0007669"/>
    <property type="project" value="UniProtKB-KW"/>
</dbReference>
<reference evidence="9 10" key="1">
    <citation type="submission" date="2016-04" db="EMBL/GenBank/DDBJ databases">
        <title>Complete genome sequence of Dokdonella koreensis DS-123T.</title>
        <authorList>
            <person name="Kim J.F."/>
            <person name="Lee H."/>
            <person name="Kwak M.-J."/>
        </authorList>
    </citation>
    <scope>NUCLEOTIDE SEQUENCE [LARGE SCALE GENOMIC DNA]</scope>
    <source>
        <strain evidence="9 10">DS-123</strain>
    </source>
</reference>
<keyword evidence="7" id="KW-0812">Transmembrane</keyword>
<dbReference type="PROSITE" id="PS00107">
    <property type="entry name" value="PROTEIN_KINASE_ATP"/>
    <property type="match status" value="1"/>
</dbReference>
<dbReference type="OrthoDB" id="9783151at2"/>
<dbReference type="PANTHER" id="PTHR43289:SF34">
    <property type="entry name" value="SERINE_THREONINE-PROTEIN KINASE YBDM-RELATED"/>
    <property type="match status" value="1"/>
</dbReference>
<dbReference type="SUPFAM" id="SSF48452">
    <property type="entry name" value="TPR-like"/>
    <property type="match status" value="2"/>
</dbReference>
<keyword evidence="6" id="KW-0175">Coiled coil</keyword>
<dbReference type="InterPro" id="IPR017441">
    <property type="entry name" value="Protein_kinase_ATP_BS"/>
</dbReference>
<dbReference type="CDD" id="cd14014">
    <property type="entry name" value="STKc_PknB_like"/>
    <property type="match status" value="1"/>
</dbReference>
<dbReference type="Gene3D" id="1.10.510.10">
    <property type="entry name" value="Transferase(Phosphotransferase) domain 1"/>
    <property type="match status" value="1"/>
</dbReference>
<evidence type="ECO:0000256" key="5">
    <source>
        <dbReference type="PROSITE-ProRule" id="PRU10141"/>
    </source>
</evidence>
<dbReference type="InterPro" id="IPR000719">
    <property type="entry name" value="Prot_kinase_dom"/>
</dbReference>
<dbReference type="Gene3D" id="3.30.200.20">
    <property type="entry name" value="Phosphorylase Kinase, domain 1"/>
    <property type="match status" value="1"/>
</dbReference>
<evidence type="ECO:0000313" key="9">
    <source>
        <dbReference type="EMBL" id="ANB19669.1"/>
    </source>
</evidence>
<evidence type="ECO:0000256" key="6">
    <source>
        <dbReference type="SAM" id="Coils"/>
    </source>
</evidence>
<dbReference type="SMART" id="SM00220">
    <property type="entry name" value="S_TKc"/>
    <property type="match status" value="1"/>
</dbReference>
<dbReference type="SUPFAM" id="SSF56112">
    <property type="entry name" value="Protein kinase-like (PK-like)"/>
    <property type="match status" value="1"/>
</dbReference>
<evidence type="ECO:0000256" key="1">
    <source>
        <dbReference type="ARBA" id="ARBA00022679"/>
    </source>
</evidence>
<keyword evidence="4 5" id="KW-0067">ATP-binding</keyword>
<feature type="binding site" evidence="5">
    <location>
        <position position="114"/>
    </location>
    <ligand>
        <name>ATP</name>
        <dbReference type="ChEBI" id="CHEBI:30616"/>
    </ligand>
</feature>
<dbReference type="PANTHER" id="PTHR43289">
    <property type="entry name" value="MITOGEN-ACTIVATED PROTEIN KINASE KINASE KINASE 20-RELATED"/>
    <property type="match status" value="1"/>
</dbReference>
<dbReference type="Proteomes" id="UP000076830">
    <property type="component" value="Chromosome"/>
</dbReference>
<protein>
    <submittedName>
        <fullName evidence="9">Serine/threonine protein kinase with TPR repeats</fullName>
    </submittedName>
</protein>
<dbReference type="SMART" id="SM00028">
    <property type="entry name" value="TPR"/>
    <property type="match status" value="6"/>
</dbReference>
<dbReference type="Pfam" id="PF00069">
    <property type="entry name" value="Pkinase"/>
    <property type="match status" value="1"/>
</dbReference>
<keyword evidence="7" id="KW-1133">Transmembrane helix</keyword>
<dbReference type="InterPro" id="IPR008271">
    <property type="entry name" value="Ser/Thr_kinase_AS"/>
</dbReference>
<dbReference type="AlphaFoldDB" id="A0A160DY17"/>
<dbReference type="PROSITE" id="PS50011">
    <property type="entry name" value="PROTEIN_KINASE_DOM"/>
    <property type="match status" value="1"/>
</dbReference>
<dbReference type="InterPro" id="IPR011990">
    <property type="entry name" value="TPR-like_helical_dom_sf"/>
</dbReference>
<dbReference type="EMBL" id="CP015249">
    <property type="protein sequence ID" value="ANB19669.1"/>
    <property type="molecule type" value="Genomic_DNA"/>
</dbReference>
<dbReference type="Gene3D" id="1.25.40.10">
    <property type="entry name" value="Tetratricopeptide repeat domain"/>
    <property type="match status" value="3"/>
</dbReference>
<evidence type="ECO:0000259" key="8">
    <source>
        <dbReference type="PROSITE" id="PS50011"/>
    </source>
</evidence>
<accession>A0A160DY17</accession>
<keyword evidence="10" id="KW-1185">Reference proteome</keyword>
<evidence type="ECO:0000256" key="2">
    <source>
        <dbReference type="ARBA" id="ARBA00022741"/>
    </source>
</evidence>
<feature type="domain" description="Protein kinase" evidence="8">
    <location>
        <begin position="83"/>
        <end position="371"/>
    </location>
</feature>
<organism evidence="9 10">
    <name type="scientific">Dokdonella koreensis DS-123</name>
    <dbReference type="NCBI Taxonomy" id="1300342"/>
    <lineage>
        <taxon>Bacteria</taxon>
        <taxon>Pseudomonadati</taxon>
        <taxon>Pseudomonadota</taxon>
        <taxon>Gammaproteobacteria</taxon>
        <taxon>Lysobacterales</taxon>
        <taxon>Rhodanobacteraceae</taxon>
        <taxon>Dokdonella</taxon>
    </lineage>
</organism>
<dbReference type="RefSeq" id="WP_067650788.1">
    <property type="nucleotide sequence ID" value="NZ_CP015249.1"/>
</dbReference>
<evidence type="ECO:0000256" key="4">
    <source>
        <dbReference type="ARBA" id="ARBA00022840"/>
    </source>
</evidence>
<proteinExistence type="predicted"/>
<keyword evidence="9" id="KW-0723">Serine/threonine-protein kinase</keyword>
<dbReference type="GO" id="GO:0005524">
    <property type="term" value="F:ATP binding"/>
    <property type="evidence" value="ECO:0007669"/>
    <property type="project" value="UniProtKB-UniRule"/>
</dbReference>